<dbReference type="AlphaFoldDB" id="A0A2L0ELP8"/>
<reference evidence="1 2" key="1">
    <citation type="submission" date="2015-09" db="EMBL/GenBank/DDBJ databases">
        <title>Sorangium comparison.</title>
        <authorList>
            <person name="Zaburannyi N."/>
            <person name="Bunk B."/>
            <person name="Overmann J."/>
            <person name="Mueller R."/>
        </authorList>
    </citation>
    <scope>NUCLEOTIDE SEQUENCE [LARGE SCALE GENOMIC DNA]</scope>
    <source>
        <strain evidence="1 2">So ce26</strain>
    </source>
</reference>
<evidence type="ECO:0000313" key="2">
    <source>
        <dbReference type="Proteomes" id="UP000238348"/>
    </source>
</evidence>
<proteinExistence type="predicted"/>
<dbReference type="OrthoDB" id="5507410at2"/>
<gene>
    <name evidence="1" type="ORF">SOCE26_016140</name>
</gene>
<accession>A0A2L0ELP8</accession>
<organism evidence="1 2">
    <name type="scientific">Sorangium cellulosum</name>
    <name type="common">Polyangium cellulosum</name>
    <dbReference type="NCBI Taxonomy" id="56"/>
    <lineage>
        <taxon>Bacteria</taxon>
        <taxon>Pseudomonadati</taxon>
        <taxon>Myxococcota</taxon>
        <taxon>Polyangia</taxon>
        <taxon>Polyangiales</taxon>
        <taxon>Polyangiaceae</taxon>
        <taxon>Sorangium</taxon>
    </lineage>
</organism>
<dbReference type="Proteomes" id="UP000238348">
    <property type="component" value="Chromosome"/>
</dbReference>
<evidence type="ECO:0000313" key="1">
    <source>
        <dbReference type="EMBL" id="AUX40215.1"/>
    </source>
</evidence>
<name>A0A2L0ELP8_SORCE</name>
<protein>
    <submittedName>
        <fullName evidence="1">Uncharacterized protein</fullName>
    </submittedName>
</protein>
<dbReference type="EMBL" id="CP012673">
    <property type="protein sequence ID" value="AUX40215.1"/>
    <property type="molecule type" value="Genomic_DNA"/>
</dbReference>
<sequence length="221" mass="23661">MNAEKSLGKDVEARVAAWIAAVGRVPPGGFTPVERAEDLPPQARADSFFWCDTIFRSETNPHNEALGARHALHAATADTPDLVRHEYAAGGLDLTVTEGRNFVLVQVDRSSVDILSLCGPDRVAAVRRVADAIFNPGGAYTLDPAVPVACPPPGMTPELDEGTGFSSNPGVDPDLLACWRDRTECGVLGGRLYFLCYKKSSQRAGYANASQWFDDGSSRVA</sequence>
<dbReference type="RefSeq" id="WP_104978060.1">
    <property type="nucleotide sequence ID" value="NZ_CP012673.1"/>
</dbReference>